<feature type="region of interest" description="Disordered" evidence="1">
    <location>
        <begin position="282"/>
        <end position="307"/>
    </location>
</feature>
<comment type="caution">
    <text evidence="2">The sequence shown here is derived from an EMBL/GenBank/DDBJ whole genome shotgun (WGS) entry which is preliminary data.</text>
</comment>
<reference evidence="2 3" key="1">
    <citation type="submission" date="2014-12" db="EMBL/GenBank/DDBJ databases">
        <title>Genome assembly of Enhygromyxa salina DSM 15201.</title>
        <authorList>
            <person name="Sharma G."/>
            <person name="Subramanian S."/>
        </authorList>
    </citation>
    <scope>NUCLEOTIDE SEQUENCE [LARGE SCALE GENOMIC DNA]</scope>
    <source>
        <strain evidence="2 3">DSM 15201</strain>
    </source>
</reference>
<evidence type="ECO:0000313" key="2">
    <source>
        <dbReference type="EMBL" id="KIG13284.1"/>
    </source>
</evidence>
<sequence>MPHRILVSPMFSCVVVICLACTDDAPSQDGETLDADTSADTESGSEGPIMDLGPLPDFGPPPDEFCPNPGEWPPPHGAPLPELPGFVEHSYIDLDQIGWMSKFRSGLGHDYSDAFEHCRSMKHYAYPLDGVDWSTVEVYAPVAGQVIAVEQEWAGSRVQIRSSLHPEFDFLIFHIDLMGPLAIGAELEAGELLGTHIGDQTWSDIAVFADIDGPDLNGDGRLISYFELLSDSLLAEYQARGGINSPADIIITQAERDAMALCCTDGQFDDDEDPADWIALDAGMPLPPERPGITRPVSEDPDELGFR</sequence>
<dbReference type="EMBL" id="JMCC02000102">
    <property type="protein sequence ID" value="KIG13284.1"/>
    <property type="molecule type" value="Genomic_DNA"/>
</dbReference>
<proteinExistence type="predicted"/>
<dbReference type="AlphaFoldDB" id="A0A0C1Z6P1"/>
<evidence type="ECO:0000256" key="1">
    <source>
        <dbReference type="SAM" id="MobiDB-lite"/>
    </source>
</evidence>
<dbReference type="RefSeq" id="WP_052556038.1">
    <property type="nucleotide sequence ID" value="NZ_JMCC02000102.1"/>
</dbReference>
<gene>
    <name evidence="2" type="ORF">DB30_00379</name>
</gene>
<accession>A0A0C1Z6P1</accession>
<name>A0A0C1Z6P1_9BACT</name>
<protein>
    <submittedName>
        <fullName evidence="2">Uncharacterized protein</fullName>
    </submittedName>
</protein>
<feature type="region of interest" description="Disordered" evidence="1">
    <location>
        <begin position="27"/>
        <end position="64"/>
    </location>
</feature>
<evidence type="ECO:0000313" key="3">
    <source>
        <dbReference type="Proteomes" id="UP000031599"/>
    </source>
</evidence>
<organism evidence="2 3">
    <name type="scientific">Enhygromyxa salina</name>
    <dbReference type="NCBI Taxonomy" id="215803"/>
    <lineage>
        <taxon>Bacteria</taxon>
        <taxon>Pseudomonadati</taxon>
        <taxon>Myxococcota</taxon>
        <taxon>Polyangia</taxon>
        <taxon>Nannocystales</taxon>
        <taxon>Nannocystaceae</taxon>
        <taxon>Enhygromyxa</taxon>
    </lineage>
</organism>
<dbReference type="Proteomes" id="UP000031599">
    <property type="component" value="Unassembled WGS sequence"/>
</dbReference>